<evidence type="ECO:0000313" key="2">
    <source>
        <dbReference type="EMBL" id="AGU69244.1"/>
    </source>
</evidence>
<proteinExistence type="predicted"/>
<organism evidence="2">
    <name type="scientific">Blueberry virus A</name>
    <dbReference type="NCBI Taxonomy" id="1206566"/>
    <lineage>
        <taxon>Viruses</taxon>
        <taxon>Riboviria</taxon>
        <taxon>Orthornavirae</taxon>
        <taxon>Kitrinoviricota</taxon>
        <taxon>Alsuviricetes</taxon>
        <taxon>Martellivirales</taxon>
        <taxon>Closteroviridae</taxon>
        <taxon>Bluvavirus</taxon>
        <taxon>Bluvavirus vaccinii</taxon>
    </lineage>
</organism>
<feature type="region of interest" description="Disordered" evidence="1">
    <location>
        <begin position="185"/>
        <end position="205"/>
    </location>
</feature>
<name>T1YXC7_9CLOS</name>
<dbReference type="EMBL" id="KF007212">
    <property type="protein sequence ID" value="AGU69244.1"/>
    <property type="molecule type" value="Genomic_RNA"/>
</dbReference>
<protein>
    <submittedName>
        <fullName evidence="2">p28 protein</fullName>
    </submittedName>
</protein>
<evidence type="ECO:0000256" key="1">
    <source>
        <dbReference type="SAM" id="MobiDB-lite"/>
    </source>
</evidence>
<accession>T1YXC7</accession>
<reference evidence="2" key="1">
    <citation type="submission" date="2013-05" db="EMBL/GenBank/DDBJ databases">
        <title>Detection of blueberry viruses by Next Generation Sequencing.</title>
        <authorList>
            <person name="Rott M.E."/>
            <person name="Saeed H."/>
            <person name="Belton M."/>
        </authorList>
    </citation>
    <scope>NUCLEOTIDE SEQUENCE</scope>
    <source>
        <strain evidence="2">Elliot</strain>
    </source>
</reference>
<sequence>MEFMKRLDEVHCLVTPCLHLADSISRAAYKITIPSHVYQHAASQIRHCLGELDFYIFPTVFTENPQDVAEVIVYNSEVRGWVNRLKLELERVTILSRAGCHKKEFDFRVGECVKLLTAENPAAKLKDVIIKDLETSKKIDPYLDYKYSTLEPLFEEMDYVSKHYSELLVSHLSRKTAPHSMVSKIEEGGNASSRADSGDVEKDGPSECAEGCGLSQIAGVIDDCVLPVADNYTAAKQNPMYKVEKEWK</sequence>
<feature type="compositionally biased region" description="Basic and acidic residues" evidence="1">
    <location>
        <begin position="196"/>
        <end position="205"/>
    </location>
</feature>